<dbReference type="Proteomes" id="UP000268908">
    <property type="component" value="Unassembled WGS sequence"/>
</dbReference>
<evidence type="ECO:0000313" key="2">
    <source>
        <dbReference type="Proteomes" id="UP000268908"/>
    </source>
</evidence>
<reference evidence="1 2" key="1">
    <citation type="submission" date="2018-10" db="EMBL/GenBank/DDBJ databases">
        <title>Genomic Encyclopedia of Type Strains, Phase IV (KMG-IV): sequencing the most valuable type-strain genomes for metagenomic binning, comparative biology and taxonomic classification.</title>
        <authorList>
            <person name="Goeker M."/>
        </authorList>
    </citation>
    <scope>NUCLEOTIDE SEQUENCE [LARGE SCALE GENOMIC DNA]</scope>
    <source>
        <strain evidence="1 2">DSM 26916</strain>
    </source>
</reference>
<dbReference type="RefSeq" id="WP_121240776.1">
    <property type="nucleotide sequence ID" value="NZ_BHVV01000006.1"/>
</dbReference>
<dbReference type="AlphaFoldDB" id="A0A497XCF9"/>
<sequence length="161" mass="16870">MCNTPIILADLLIQVIAKAGDAVRLGVAGEAALAPLCACFMKSTGLPARWCVPYVKCGDTWRGGGVAMTGVDLPQGDPAVVEVLPSLALVFFEGLEDALDGGIVVRLAGGAVSHTAYPGPEHRADTWPEWAYGVEGLAQLPYIWPGHYNHLVAIASGYIEA</sequence>
<organism evidence="1 2">
    <name type="scientific">Sulfurisoma sediminicola</name>
    <dbReference type="NCBI Taxonomy" id="1381557"/>
    <lineage>
        <taxon>Bacteria</taxon>
        <taxon>Pseudomonadati</taxon>
        <taxon>Pseudomonadota</taxon>
        <taxon>Betaproteobacteria</taxon>
        <taxon>Nitrosomonadales</taxon>
        <taxon>Sterolibacteriaceae</taxon>
        <taxon>Sulfurisoma</taxon>
    </lineage>
</organism>
<proteinExistence type="predicted"/>
<protein>
    <submittedName>
        <fullName evidence="1">Uncharacterized protein</fullName>
    </submittedName>
</protein>
<gene>
    <name evidence="1" type="ORF">DFR35_1242</name>
</gene>
<evidence type="ECO:0000313" key="1">
    <source>
        <dbReference type="EMBL" id="RLJ64601.1"/>
    </source>
</evidence>
<accession>A0A497XCF9</accession>
<comment type="caution">
    <text evidence="1">The sequence shown here is derived from an EMBL/GenBank/DDBJ whole genome shotgun (WGS) entry which is preliminary data.</text>
</comment>
<dbReference type="EMBL" id="RCCI01000005">
    <property type="protein sequence ID" value="RLJ64601.1"/>
    <property type="molecule type" value="Genomic_DNA"/>
</dbReference>
<keyword evidence="2" id="KW-1185">Reference proteome</keyword>
<name>A0A497XCF9_9PROT</name>